<sequence>MARKMGARGGGEMKCLGIRVAVWWARERAVGDGGLACLSTGLVRQTMALLGVSKLRRTGPSLLPLLFWVSMPYPLPPDQQDPGGEETLPYGTPRKPSHPGGEMQGTQHEESLGGRESLVCNAPYSSRNETENLRVACD</sequence>
<dbReference type="EMBL" id="QXTE01000522">
    <property type="protein sequence ID" value="TFJ97185.1"/>
    <property type="molecule type" value="Genomic_DNA"/>
</dbReference>
<feature type="region of interest" description="Disordered" evidence="1">
    <location>
        <begin position="74"/>
        <end position="138"/>
    </location>
</feature>
<reference evidence="2 3" key="2">
    <citation type="submission" date="2019-04" db="EMBL/GenBank/DDBJ databases">
        <title>The genome sequence of big-headed turtle.</title>
        <authorList>
            <person name="Gong S."/>
        </authorList>
    </citation>
    <scope>NUCLEOTIDE SEQUENCE [LARGE SCALE GENOMIC DNA]</scope>
    <source>
        <strain evidence="2">DO16091913</strain>
        <tissue evidence="2">Muscle</tissue>
    </source>
</reference>
<organism evidence="2 3">
    <name type="scientific">Platysternon megacephalum</name>
    <name type="common">big-headed turtle</name>
    <dbReference type="NCBI Taxonomy" id="55544"/>
    <lineage>
        <taxon>Eukaryota</taxon>
        <taxon>Metazoa</taxon>
        <taxon>Chordata</taxon>
        <taxon>Craniata</taxon>
        <taxon>Vertebrata</taxon>
        <taxon>Euteleostomi</taxon>
        <taxon>Archelosauria</taxon>
        <taxon>Testudinata</taxon>
        <taxon>Testudines</taxon>
        <taxon>Cryptodira</taxon>
        <taxon>Durocryptodira</taxon>
        <taxon>Testudinoidea</taxon>
        <taxon>Platysternidae</taxon>
        <taxon>Platysternon</taxon>
    </lineage>
</organism>
<evidence type="ECO:0000313" key="2">
    <source>
        <dbReference type="EMBL" id="TFJ97185.1"/>
    </source>
</evidence>
<reference evidence="2 3" key="1">
    <citation type="submission" date="2019-04" db="EMBL/GenBank/DDBJ databases">
        <title>Draft genome of the big-headed turtle Platysternon megacephalum.</title>
        <authorList>
            <person name="Gong S."/>
        </authorList>
    </citation>
    <scope>NUCLEOTIDE SEQUENCE [LARGE SCALE GENOMIC DNA]</scope>
    <source>
        <strain evidence="2">DO16091913</strain>
        <tissue evidence="2">Muscle</tissue>
    </source>
</reference>
<proteinExistence type="predicted"/>
<evidence type="ECO:0000256" key="1">
    <source>
        <dbReference type="SAM" id="MobiDB-lite"/>
    </source>
</evidence>
<feature type="compositionally biased region" description="Basic and acidic residues" evidence="1">
    <location>
        <begin position="128"/>
        <end position="138"/>
    </location>
</feature>
<protein>
    <submittedName>
        <fullName evidence="2">G-protein coupled receptor 54-like</fullName>
    </submittedName>
</protein>
<evidence type="ECO:0000313" key="3">
    <source>
        <dbReference type="Proteomes" id="UP000297703"/>
    </source>
</evidence>
<comment type="caution">
    <text evidence="2">The sequence shown here is derived from an EMBL/GenBank/DDBJ whole genome shotgun (WGS) entry which is preliminary data.</text>
</comment>
<name>A0A4D9DI71_9SAUR</name>
<keyword evidence="3" id="KW-1185">Reference proteome</keyword>
<keyword evidence="2" id="KW-0675">Receptor</keyword>
<dbReference type="AlphaFoldDB" id="A0A4D9DI71"/>
<accession>A0A4D9DI71</accession>
<dbReference type="Proteomes" id="UP000297703">
    <property type="component" value="Unassembled WGS sequence"/>
</dbReference>
<gene>
    <name evidence="2" type="ORF">DR999_PMT20993</name>
</gene>